<dbReference type="InterPro" id="IPR001789">
    <property type="entry name" value="Sig_transdc_resp-reg_receiver"/>
</dbReference>
<dbReference type="Proteomes" id="UP000185678">
    <property type="component" value="Unassembled WGS sequence"/>
</dbReference>
<organism evidence="3 4">
    <name type="scientific">Insolitispirillum peregrinum</name>
    <dbReference type="NCBI Taxonomy" id="80876"/>
    <lineage>
        <taxon>Bacteria</taxon>
        <taxon>Pseudomonadati</taxon>
        <taxon>Pseudomonadota</taxon>
        <taxon>Alphaproteobacteria</taxon>
        <taxon>Rhodospirillales</taxon>
        <taxon>Novispirillaceae</taxon>
        <taxon>Insolitispirillum</taxon>
    </lineage>
</organism>
<evidence type="ECO:0000256" key="1">
    <source>
        <dbReference type="PROSITE-ProRule" id="PRU00169"/>
    </source>
</evidence>
<dbReference type="InterPro" id="IPR011006">
    <property type="entry name" value="CheY-like_superfamily"/>
</dbReference>
<evidence type="ECO:0000313" key="3">
    <source>
        <dbReference type="EMBL" id="SIS38897.1"/>
    </source>
</evidence>
<protein>
    <submittedName>
        <fullName evidence="3">Response regulator receiver domain-containing protein</fullName>
    </submittedName>
</protein>
<dbReference type="PANTHER" id="PTHR44520">
    <property type="entry name" value="RESPONSE REGULATOR RCP1-RELATED"/>
    <property type="match status" value="1"/>
</dbReference>
<dbReference type="PROSITE" id="PS50110">
    <property type="entry name" value="RESPONSE_REGULATORY"/>
    <property type="match status" value="1"/>
</dbReference>
<dbReference type="SMART" id="SM00448">
    <property type="entry name" value="REC"/>
    <property type="match status" value="1"/>
</dbReference>
<dbReference type="STRING" id="80876.SAMN05421779_101427"/>
<reference evidence="3 4" key="1">
    <citation type="submission" date="2017-01" db="EMBL/GenBank/DDBJ databases">
        <authorList>
            <person name="Mah S.A."/>
            <person name="Swanson W.J."/>
            <person name="Moy G.W."/>
            <person name="Vacquier V.D."/>
        </authorList>
    </citation>
    <scope>NUCLEOTIDE SEQUENCE [LARGE SCALE GENOMIC DNA]</scope>
    <source>
        <strain evidence="3 4">DSM 11589</strain>
    </source>
</reference>
<dbReference type="GO" id="GO:0000160">
    <property type="term" value="P:phosphorelay signal transduction system"/>
    <property type="evidence" value="ECO:0007669"/>
    <property type="project" value="InterPro"/>
</dbReference>
<sequence>MDYMTFCNFSFPGLAIIMATLSVLLVEDDSGDALLARMALEEQAYASSLTTRTTGREALDFLTTAPPCSPCGHPVDLVLLDGSLSDCSGLDILKAIRSIPRLERLPVVMLTGSSSPALKAAFMNHGASRVIEKSGDFNQLVESLAPLPDECLQKTAEHQEYVF</sequence>
<dbReference type="Gene3D" id="3.40.50.2300">
    <property type="match status" value="1"/>
</dbReference>
<dbReference type="SUPFAM" id="SSF52172">
    <property type="entry name" value="CheY-like"/>
    <property type="match status" value="1"/>
</dbReference>
<dbReference type="PANTHER" id="PTHR44520:SF2">
    <property type="entry name" value="RESPONSE REGULATOR RCP1"/>
    <property type="match status" value="1"/>
</dbReference>
<dbReference type="EMBL" id="FTOA01000001">
    <property type="protein sequence ID" value="SIS38897.1"/>
    <property type="molecule type" value="Genomic_DNA"/>
</dbReference>
<dbReference type="RefSeq" id="WP_076398451.1">
    <property type="nucleotide sequence ID" value="NZ_FTOA01000001.1"/>
</dbReference>
<proteinExistence type="predicted"/>
<keyword evidence="4" id="KW-1185">Reference proteome</keyword>
<dbReference type="Pfam" id="PF00072">
    <property type="entry name" value="Response_reg"/>
    <property type="match status" value="1"/>
</dbReference>
<dbReference type="AlphaFoldDB" id="A0A1N7IP89"/>
<feature type="domain" description="Response regulatory" evidence="2">
    <location>
        <begin position="22"/>
        <end position="148"/>
    </location>
</feature>
<evidence type="ECO:0000259" key="2">
    <source>
        <dbReference type="PROSITE" id="PS50110"/>
    </source>
</evidence>
<dbReference type="InterPro" id="IPR052893">
    <property type="entry name" value="TCS_response_regulator"/>
</dbReference>
<accession>A0A1N7IP89</accession>
<evidence type="ECO:0000313" key="4">
    <source>
        <dbReference type="Proteomes" id="UP000185678"/>
    </source>
</evidence>
<name>A0A1N7IP89_9PROT</name>
<keyword evidence="1" id="KW-0597">Phosphoprotein</keyword>
<feature type="modified residue" description="4-aspartylphosphate" evidence="1">
    <location>
        <position position="81"/>
    </location>
</feature>
<gene>
    <name evidence="3" type="ORF">SAMN05421779_101427</name>
</gene>